<dbReference type="AlphaFoldDB" id="A0A4R4Z5B5"/>
<dbReference type="EMBL" id="SMKW01000009">
    <property type="protein sequence ID" value="TDD53361.1"/>
    <property type="molecule type" value="Genomic_DNA"/>
</dbReference>
<protein>
    <recommendedName>
        <fullName evidence="3">Band 7 domain-containing protein</fullName>
    </recommendedName>
</protein>
<evidence type="ECO:0000259" key="3">
    <source>
        <dbReference type="Pfam" id="PF01145"/>
    </source>
</evidence>
<dbReference type="Proteomes" id="UP000294947">
    <property type="component" value="Unassembled WGS sequence"/>
</dbReference>
<feature type="compositionally biased region" description="Basic and acidic residues" evidence="1">
    <location>
        <begin position="526"/>
        <end position="538"/>
    </location>
</feature>
<dbReference type="Pfam" id="PF01145">
    <property type="entry name" value="Band_7"/>
    <property type="match status" value="1"/>
</dbReference>
<keyword evidence="5" id="KW-1185">Reference proteome</keyword>
<feature type="domain" description="Band 7" evidence="3">
    <location>
        <begin position="235"/>
        <end position="434"/>
    </location>
</feature>
<keyword evidence="2" id="KW-0472">Membrane</keyword>
<gene>
    <name evidence="4" type="ORF">E1288_09615</name>
</gene>
<sequence>MDGNRDGSSVAASRDERVEITVLTTVVVLSVFLLIGLLAFVVKSIGRVPTGHVGLVYRTFGRRHPDDRFRVRVHGSPGPQAAILEADHIYFLPFLIYKVTYAPQTYVPPGTIGVVRAKEGATPQDRPLCRHVECDQFQDGHKFLTNGGQAGKQPAILRGGASYDINPWIFDVITVDNIGEGRYGLTAEDLREITVPEGETGVVIALDGNPPGEEGGVVGRRVPGHQSFEYPWKFLANGGQRGAQAETLSHGGLYAINPWFARIVLIPTRNLTLEWTRKEDKPRSNFDAALDKIVINVEGHRLSSRMSQIIRIPAKAAPQLVGLFGEHESDAFGVSGASDPTPVQRFVEGVLGRTVEGYFHSTAADYRVLDFLGNHNEVRLELEGRVRDDLAEWDVEAVRTTLGEFEPEGTDIDRFRQKIQQERDRQHYLEHREKNVQMEAKIEEVLIAIERNRGKVATAELEDEIRLLGVDHVAFARFLDRLAEMDVPEFVGSDSSAQNMPLPAALNLINKYLAGPGREPGATSPRELDPARGSRSDHQLSPQPADDDSATATTERVSRVRGTMRSTVDGEAYSADPENGQTPKINRVRGTGKSHQPENDDA</sequence>
<feature type="transmembrane region" description="Helical" evidence="2">
    <location>
        <begin position="20"/>
        <end position="42"/>
    </location>
</feature>
<evidence type="ECO:0000313" key="5">
    <source>
        <dbReference type="Proteomes" id="UP000294947"/>
    </source>
</evidence>
<dbReference type="InterPro" id="IPR001107">
    <property type="entry name" value="Band_7"/>
</dbReference>
<evidence type="ECO:0000313" key="4">
    <source>
        <dbReference type="EMBL" id="TDD53361.1"/>
    </source>
</evidence>
<organism evidence="4 5">
    <name type="scientific">Saccharopolyspora elongata</name>
    <dbReference type="NCBI Taxonomy" id="2530387"/>
    <lineage>
        <taxon>Bacteria</taxon>
        <taxon>Bacillati</taxon>
        <taxon>Actinomycetota</taxon>
        <taxon>Actinomycetes</taxon>
        <taxon>Pseudonocardiales</taxon>
        <taxon>Pseudonocardiaceae</taxon>
        <taxon>Saccharopolyspora</taxon>
    </lineage>
</organism>
<name>A0A4R4Z5B5_9PSEU</name>
<feature type="region of interest" description="Disordered" evidence="1">
    <location>
        <begin position="516"/>
        <end position="602"/>
    </location>
</feature>
<keyword evidence="2" id="KW-1133">Transmembrane helix</keyword>
<evidence type="ECO:0000256" key="2">
    <source>
        <dbReference type="SAM" id="Phobius"/>
    </source>
</evidence>
<reference evidence="4 5" key="1">
    <citation type="submission" date="2019-03" db="EMBL/GenBank/DDBJ databases">
        <title>Draft genome sequences of novel Actinobacteria.</title>
        <authorList>
            <person name="Sahin N."/>
            <person name="Ay H."/>
            <person name="Saygin H."/>
        </authorList>
    </citation>
    <scope>NUCLEOTIDE SEQUENCE [LARGE SCALE GENOMIC DNA]</scope>
    <source>
        <strain evidence="4 5">7K502</strain>
    </source>
</reference>
<comment type="caution">
    <text evidence="4">The sequence shown here is derived from an EMBL/GenBank/DDBJ whole genome shotgun (WGS) entry which is preliminary data.</text>
</comment>
<proteinExistence type="predicted"/>
<keyword evidence="2" id="KW-0812">Transmembrane</keyword>
<evidence type="ECO:0000256" key="1">
    <source>
        <dbReference type="SAM" id="MobiDB-lite"/>
    </source>
</evidence>
<dbReference type="OrthoDB" id="501008at2"/>
<accession>A0A4R4Z5B5</accession>